<dbReference type="AlphaFoldDB" id="M0NKV7"/>
<evidence type="ECO:0000313" key="2">
    <source>
        <dbReference type="Proteomes" id="UP000011546"/>
    </source>
</evidence>
<keyword evidence="2" id="KW-1185">Reference proteome</keyword>
<comment type="caution">
    <text evidence="1">The sequence shown here is derived from an EMBL/GenBank/DDBJ whole genome shotgun (WGS) entry which is preliminary data.</text>
</comment>
<evidence type="ECO:0008006" key="3">
    <source>
        <dbReference type="Google" id="ProtNLM"/>
    </source>
</evidence>
<protein>
    <recommendedName>
        <fullName evidence="3">Antibiotic ABC transporter permease</fullName>
    </recommendedName>
</protein>
<dbReference type="Gene3D" id="1.50.10.20">
    <property type="match status" value="1"/>
</dbReference>
<evidence type="ECO:0000313" key="1">
    <source>
        <dbReference type="EMBL" id="EMA57764.1"/>
    </source>
</evidence>
<sequence length="443" mass="50096">MIEAATAPEWDVRESANESQSDTDFFAVDVSNAVDTSECDDFGVQDGPVVAGYDTAAVCRNALVWARERDYAGYDPYDGLNSPILSALSRHWLLRLLSIHGVQKFPLNLRPYLGIPERRNPKGIGLFASAYLNEYERTDDVAALTEAERLLDWLSDNRSPAFGRSSWGYNFDWQNSTKFFLPATHPCGVVTVFCARPFLRHHELTGFEPSLEVAHDAVTFLLEDIGTESVNGHEVLTYTPYDSYVAINANALAADLIWRVGRRLGDEKLLDRAQELFAFVIDAQTDVGGWNYSVPASDSHLGYDNFHTGFILESLSRYAHGRDDGDPVRKAYEKGMQFHRQNHFEADGAPKFEDDQSRPYDVHAAAQALVTFTSRDNPKDAVLARNVLEWTLNRLYDSEGYFYRRVGRFVTDKTPYIRWNQAWMCLALSAFLTHKCGDNLNQQ</sequence>
<gene>
    <name evidence="1" type="ORF">C468_16540</name>
</gene>
<proteinExistence type="predicted"/>
<name>M0NKV7_9EURY</name>
<dbReference type="PATRIC" id="fig|1230456.3.peg.3294"/>
<dbReference type="Proteomes" id="UP000011546">
    <property type="component" value="Unassembled WGS sequence"/>
</dbReference>
<organism evidence="1 2">
    <name type="scientific">Halorubrum kocurii JCM 14978</name>
    <dbReference type="NCBI Taxonomy" id="1230456"/>
    <lineage>
        <taxon>Archaea</taxon>
        <taxon>Methanobacteriati</taxon>
        <taxon>Methanobacteriota</taxon>
        <taxon>Stenosarchaea group</taxon>
        <taxon>Halobacteria</taxon>
        <taxon>Halobacteriales</taxon>
        <taxon>Haloferacaceae</taxon>
        <taxon>Halorubrum</taxon>
    </lineage>
</organism>
<dbReference type="EMBL" id="AOJH01000101">
    <property type="protein sequence ID" value="EMA57764.1"/>
    <property type="molecule type" value="Genomic_DNA"/>
</dbReference>
<accession>M0NKV7</accession>
<reference evidence="1 2" key="1">
    <citation type="journal article" date="2014" name="PLoS Genet.">
        <title>Phylogenetically driven sequencing of extremely halophilic archaea reveals strategies for static and dynamic osmo-response.</title>
        <authorList>
            <person name="Becker E.A."/>
            <person name="Seitzer P.M."/>
            <person name="Tritt A."/>
            <person name="Larsen D."/>
            <person name="Krusor M."/>
            <person name="Yao A.I."/>
            <person name="Wu D."/>
            <person name="Madern D."/>
            <person name="Eisen J.A."/>
            <person name="Darling A.E."/>
            <person name="Facciotti M.T."/>
        </authorList>
    </citation>
    <scope>NUCLEOTIDE SEQUENCE [LARGE SCALE GENOMIC DNA]</scope>
    <source>
        <strain evidence="1 2">JCM 14978</strain>
    </source>
</reference>
<dbReference type="STRING" id="1230456.C468_16540"/>
<dbReference type="SUPFAM" id="SSF48239">
    <property type="entry name" value="Terpenoid cyclases/Protein prenyltransferases"/>
    <property type="match status" value="1"/>
</dbReference>
<dbReference type="InterPro" id="IPR008930">
    <property type="entry name" value="Terpenoid_cyclase/PrenylTrfase"/>
</dbReference>